<reference evidence="4 5" key="1">
    <citation type="submission" date="2016-07" db="EMBL/GenBank/DDBJ databases">
        <title>Genome of Pelobium manganitolerans.</title>
        <authorList>
            <person name="Wu S."/>
            <person name="Wang G."/>
        </authorList>
    </citation>
    <scope>NUCLEOTIDE SEQUENCE [LARGE SCALE GENOMIC DNA]</scope>
    <source>
        <strain evidence="4 5">YS-25</strain>
    </source>
</reference>
<accession>A0A419S440</accession>
<feature type="domain" description="Response regulatory" evidence="3">
    <location>
        <begin position="4"/>
        <end position="128"/>
    </location>
</feature>
<dbReference type="AlphaFoldDB" id="A0A419S440"/>
<evidence type="ECO:0000313" key="4">
    <source>
        <dbReference type="EMBL" id="RKD14420.1"/>
    </source>
</evidence>
<evidence type="ECO:0000259" key="3">
    <source>
        <dbReference type="PROSITE" id="PS50110"/>
    </source>
</evidence>
<feature type="modified residue" description="4-aspartylphosphate" evidence="2">
    <location>
        <position position="58"/>
    </location>
</feature>
<dbReference type="Pfam" id="PF00072">
    <property type="entry name" value="Response_reg"/>
    <property type="match status" value="1"/>
</dbReference>
<gene>
    <name evidence="4" type="ORF">BCY91_08060</name>
</gene>
<dbReference type="InterPro" id="IPR001789">
    <property type="entry name" value="Sig_transdc_resp-reg_receiver"/>
</dbReference>
<dbReference type="InterPro" id="IPR011006">
    <property type="entry name" value="CheY-like_superfamily"/>
</dbReference>
<dbReference type="PANTHER" id="PTHR44591:SF23">
    <property type="entry name" value="CHEY SUBFAMILY"/>
    <property type="match status" value="1"/>
</dbReference>
<dbReference type="PANTHER" id="PTHR44591">
    <property type="entry name" value="STRESS RESPONSE REGULATOR PROTEIN 1"/>
    <property type="match status" value="1"/>
</dbReference>
<dbReference type="InterPro" id="IPR050595">
    <property type="entry name" value="Bact_response_regulator"/>
</dbReference>
<dbReference type="OrthoDB" id="1121174at2"/>
<keyword evidence="5" id="KW-1185">Reference proteome</keyword>
<protein>
    <submittedName>
        <fullName evidence="4">Response regulator receiver protein</fullName>
    </submittedName>
</protein>
<evidence type="ECO:0000313" key="5">
    <source>
        <dbReference type="Proteomes" id="UP000283433"/>
    </source>
</evidence>
<dbReference type="GO" id="GO:0000160">
    <property type="term" value="P:phosphorelay signal transduction system"/>
    <property type="evidence" value="ECO:0007669"/>
    <property type="project" value="InterPro"/>
</dbReference>
<keyword evidence="1 2" id="KW-0597">Phosphoprotein</keyword>
<sequence length="129" mass="14550">MKLSFIVIDDRELDCFIAEKLIQKTGFSTGNNIFNDAVSALDFIRDHANAHHTVILVDIMMPIMDGFEFIEAFERLPDATKANYKLIAITTSLNKNDESVISNYPSVVGILKKPYSYEGLLDMIKRAFA</sequence>
<dbReference type="RefSeq" id="WP_120182424.1">
    <property type="nucleotide sequence ID" value="NZ_CBINCU010000035.1"/>
</dbReference>
<dbReference type="SUPFAM" id="SSF52172">
    <property type="entry name" value="CheY-like"/>
    <property type="match status" value="1"/>
</dbReference>
<name>A0A419S440_9SPHI</name>
<evidence type="ECO:0000256" key="1">
    <source>
        <dbReference type="ARBA" id="ARBA00022553"/>
    </source>
</evidence>
<evidence type="ECO:0000256" key="2">
    <source>
        <dbReference type="PROSITE-ProRule" id="PRU00169"/>
    </source>
</evidence>
<proteinExistence type="predicted"/>
<dbReference type="PROSITE" id="PS50110">
    <property type="entry name" value="RESPONSE_REGULATORY"/>
    <property type="match status" value="1"/>
</dbReference>
<dbReference type="Gene3D" id="3.40.50.2300">
    <property type="match status" value="1"/>
</dbReference>
<organism evidence="4 5">
    <name type="scientific">Pelobium manganitolerans</name>
    <dbReference type="NCBI Taxonomy" id="1842495"/>
    <lineage>
        <taxon>Bacteria</taxon>
        <taxon>Pseudomonadati</taxon>
        <taxon>Bacteroidota</taxon>
        <taxon>Sphingobacteriia</taxon>
        <taxon>Sphingobacteriales</taxon>
        <taxon>Sphingobacteriaceae</taxon>
        <taxon>Pelobium</taxon>
    </lineage>
</organism>
<dbReference type="EMBL" id="MBTA01000026">
    <property type="protein sequence ID" value="RKD14420.1"/>
    <property type="molecule type" value="Genomic_DNA"/>
</dbReference>
<dbReference type="Proteomes" id="UP000283433">
    <property type="component" value="Unassembled WGS sequence"/>
</dbReference>
<comment type="caution">
    <text evidence="4">The sequence shown here is derived from an EMBL/GenBank/DDBJ whole genome shotgun (WGS) entry which is preliminary data.</text>
</comment>